<reference evidence="1 3" key="2">
    <citation type="submission" date="2018-03" db="EMBL/GenBank/DDBJ databases">
        <title>Genomic Encyclopedia of Archaeal and Bacterial Type Strains, Phase II (KMG-II): from individual species to whole genera.</title>
        <authorList>
            <person name="Goeker M."/>
        </authorList>
    </citation>
    <scope>NUCLEOTIDE SEQUENCE [LARGE SCALE GENOMIC DNA]</scope>
    <source>
        <strain evidence="1 3">DSM 25227</strain>
    </source>
</reference>
<evidence type="ECO:0000313" key="1">
    <source>
        <dbReference type="EMBL" id="PWJ14468.1"/>
    </source>
</evidence>
<evidence type="ECO:0000313" key="2">
    <source>
        <dbReference type="EMBL" id="SSA50218.1"/>
    </source>
</evidence>
<dbReference type="Proteomes" id="UP000251571">
    <property type="component" value="Unassembled WGS sequence"/>
</dbReference>
<dbReference type="EMBL" id="UETC01000012">
    <property type="protein sequence ID" value="SSA50218.1"/>
    <property type="molecule type" value="Genomic_DNA"/>
</dbReference>
<sequence>MAIRNIPSLILDSVLALPVMAQENTLILLQISPPGNAPGNTLFLDQSNTIQSTVAGDELGLPPAV</sequence>
<gene>
    <name evidence="1" type="ORF">BCF38_11291</name>
    <name evidence="2" type="ORF">SAMN05421539_11291</name>
</gene>
<name>A0A2Y9B3Z7_9RHOB</name>
<dbReference type="EMBL" id="QGDJ01000012">
    <property type="protein sequence ID" value="PWJ14468.1"/>
    <property type="molecule type" value="Genomic_DNA"/>
</dbReference>
<protein>
    <submittedName>
        <fullName evidence="2">Uncharacterized protein</fullName>
    </submittedName>
</protein>
<organism evidence="2 4">
    <name type="scientific">Jannaschia seohaensis</name>
    <dbReference type="NCBI Taxonomy" id="475081"/>
    <lineage>
        <taxon>Bacteria</taxon>
        <taxon>Pseudomonadati</taxon>
        <taxon>Pseudomonadota</taxon>
        <taxon>Alphaproteobacteria</taxon>
        <taxon>Rhodobacterales</taxon>
        <taxon>Roseobacteraceae</taxon>
        <taxon>Jannaschia</taxon>
    </lineage>
</organism>
<proteinExistence type="predicted"/>
<keyword evidence="3" id="KW-1185">Reference proteome</keyword>
<evidence type="ECO:0000313" key="4">
    <source>
        <dbReference type="Proteomes" id="UP000251571"/>
    </source>
</evidence>
<accession>A0A2Y9B3Z7</accession>
<dbReference type="AlphaFoldDB" id="A0A2Y9B3Z7"/>
<evidence type="ECO:0000313" key="3">
    <source>
        <dbReference type="Proteomes" id="UP000245839"/>
    </source>
</evidence>
<reference evidence="2 4" key="1">
    <citation type="submission" date="2016-10" db="EMBL/GenBank/DDBJ databases">
        <authorList>
            <person name="Cai Z."/>
        </authorList>
    </citation>
    <scope>NUCLEOTIDE SEQUENCE [LARGE SCALE GENOMIC DNA]</scope>
    <source>
        <strain evidence="2 4">DSM 25227</strain>
    </source>
</reference>
<dbReference type="Proteomes" id="UP000245839">
    <property type="component" value="Unassembled WGS sequence"/>
</dbReference>